<sequence length="1345" mass="150055">MDPLTITTTILTLASFINELIEVGESIHSSIEKVNENRRQIRELTEDVVRILYDLAKLTKDQENTFRGPELLSALESLKAEMLYIHSKCRKLSSVQLPGLRGVRSQFKAWRKRNDLEEKIGHLKEHVSKCYSQFTAFSAARIEQNTLRIEQTLVTIVENQVKARRLEGMMPQVLLETQFGQNVMNQTVEIILADPTNSSLESQYMSAQTMGLIASLEGLLISGKLVLNGPLFDPTTPFTFNPCTPLHLLHKILGTVIHIEESRYTQIPLGSMQNIMVDLGVSLSNIGMVSESIAWEHFKIRMLHHLDCSAAVTLPDMAHALTGLSIEYHRKHQFQSAIQAGQQSLVLWHRLSDSLPEVDISICLVMVLTVQARSLLKTGQKIAALSIAQDAVALARPMLEQIIKSNSGFLSLVDEVNTDWSYGAIFTLAKALSSLNHHLESYTTWKEGFQMILRLPIPSRLLMGEYIDLFLDQICKAAEENMFSLAMLVDCVILFRNLTRIYPEQFSSQFLWILHSYAYFTQQDDSPSMENIRTFLEPNSDHPPAKLDVTRSMEISLGGGDGIQIEDAVWAFYTFPSYPSDCLIQNIFITHFNEAIVVLWDVVEKSYSNTITIIWVLHTINNVVLFLSTPNQLVLLQVSAMTIKHFGAVLTSRGSDWEWVLHHSFSPIFHNLWRAGLLDDALKICEQVIKYLDSCLHSDNTADVAGRWQLNHHFILCDMGRFPDAIGLVQQTTMAPVPESCVLLLHIVQIRILRRAGRNQEALQLLRGARVAAGCRKDNNVVVLHLLAESTTTWGHIGNRERALKHVERAVAACRKDINSNRDAVAQIYILIHSLITLSDCLVTLARKDEALAAAAEAVILYTENAPHMWEGWVYPFRKPELGANTLHTLSLRLVTSEKAGQALAHAEKAAELFREVIALAPRLLPNLASSLRNLGSILRDVGRRDEAIAACEEAVGIMRRVSSPETYFLPALGEALDQLAAYLTENGDVVRASAAAAECAKVRREFAALPPEPEFLFEEVADTVESDNEEEGWAEADGCRGASEGPSADVVESDDDEVDKYHDASEAPTSVEPLAFILESSGRSLTLAPGPSTDIDTPVQANPCGISIAAENSDTVVLNGSSAVESVTTTDTVQSILSKPLEVELKLSMRMRSTPMDIVWWILLVLGISFAIAWRRVSWQGSNFKQRAKMVANEERRIASVTILIKGNCGRREVAWAVVVDAVRVVVQQPLHDNLAISLKLGRWGVVTSSEMYFAVKVAYKSSTIFSQSEVACIHAQRDPYLSTVGEVQRSWHRSSVQGYLARNTRQSSTTFLGAATPRLSKREYFARPRFVKREQYKSVLNFG</sequence>
<gene>
    <name evidence="3" type="ORF">DFH08DRAFT_998696</name>
</gene>
<evidence type="ECO:0000256" key="1">
    <source>
        <dbReference type="SAM" id="MobiDB-lite"/>
    </source>
</evidence>
<dbReference type="InterPro" id="IPR036537">
    <property type="entry name" value="Adaptor_Cbl_N_dom_sf"/>
</dbReference>
<comment type="caution">
    <text evidence="3">The sequence shown here is derived from an EMBL/GenBank/DDBJ whole genome shotgun (WGS) entry which is preliminary data.</text>
</comment>
<dbReference type="Pfam" id="PF13374">
    <property type="entry name" value="TPR_10"/>
    <property type="match status" value="1"/>
</dbReference>
<reference evidence="3" key="1">
    <citation type="submission" date="2023-03" db="EMBL/GenBank/DDBJ databases">
        <title>Massive genome expansion in bonnet fungi (Mycena s.s.) driven by repeated elements and novel gene families across ecological guilds.</title>
        <authorList>
            <consortium name="Lawrence Berkeley National Laboratory"/>
            <person name="Harder C.B."/>
            <person name="Miyauchi S."/>
            <person name="Viragh M."/>
            <person name="Kuo A."/>
            <person name="Thoen E."/>
            <person name="Andreopoulos B."/>
            <person name="Lu D."/>
            <person name="Skrede I."/>
            <person name="Drula E."/>
            <person name="Henrissat B."/>
            <person name="Morin E."/>
            <person name="Kohler A."/>
            <person name="Barry K."/>
            <person name="LaButti K."/>
            <person name="Morin E."/>
            <person name="Salamov A."/>
            <person name="Lipzen A."/>
            <person name="Mereny Z."/>
            <person name="Hegedus B."/>
            <person name="Baldrian P."/>
            <person name="Stursova M."/>
            <person name="Weitz H."/>
            <person name="Taylor A."/>
            <person name="Grigoriev I.V."/>
            <person name="Nagy L.G."/>
            <person name="Martin F."/>
            <person name="Kauserud H."/>
        </authorList>
    </citation>
    <scope>NUCLEOTIDE SEQUENCE</scope>
    <source>
        <strain evidence="3">CBHHK002</strain>
    </source>
</reference>
<dbReference type="InterPro" id="IPR019734">
    <property type="entry name" value="TPR_rpt"/>
</dbReference>
<dbReference type="Gene3D" id="1.20.930.20">
    <property type="entry name" value="Adaptor protein Cbl, N-terminal domain"/>
    <property type="match status" value="1"/>
</dbReference>
<keyword evidence="4" id="KW-1185">Reference proteome</keyword>
<keyword evidence="2" id="KW-1133">Transmembrane helix</keyword>
<dbReference type="Proteomes" id="UP001218218">
    <property type="component" value="Unassembled WGS sequence"/>
</dbReference>
<keyword evidence="2" id="KW-0812">Transmembrane</keyword>
<dbReference type="InterPro" id="IPR059179">
    <property type="entry name" value="MLKL-like_MCAfunc"/>
</dbReference>
<feature type="transmembrane region" description="Helical" evidence="2">
    <location>
        <begin position="1159"/>
        <end position="1178"/>
    </location>
</feature>
<dbReference type="EMBL" id="JARIHO010000016">
    <property type="protein sequence ID" value="KAJ7349137.1"/>
    <property type="molecule type" value="Genomic_DNA"/>
</dbReference>
<dbReference type="PANTHER" id="PTHR19959">
    <property type="entry name" value="KINESIN LIGHT CHAIN"/>
    <property type="match status" value="1"/>
</dbReference>
<evidence type="ECO:0000313" key="4">
    <source>
        <dbReference type="Proteomes" id="UP001218218"/>
    </source>
</evidence>
<protein>
    <submittedName>
        <fullName evidence="3">Uncharacterized protein</fullName>
    </submittedName>
</protein>
<organism evidence="3 4">
    <name type="scientific">Mycena albidolilacea</name>
    <dbReference type="NCBI Taxonomy" id="1033008"/>
    <lineage>
        <taxon>Eukaryota</taxon>
        <taxon>Fungi</taxon>
        <taxon>Dikarya</taxon>
        <taxon>Basidiomycota</taxon>
        <taxon>Agaricomycotina</taxon>
        <taxon>Agaricomycetes</taxon>
        <taxon>Agaricomycetidae</taxon>
        <taxon>Agaricales</taxon>
        <taxon>Marasmiineae</taxon>
        <taxon>Mycenaceae</taxon>
        <taxon>Mycena</taxon>
    </lineage>
</organism>
<feature type="region of interest" description="Disordered" evidence="1">
    <location>
        <begin position="1027"/>
        <end position="1066"/>
    </location>
</feature>
<dbReference type="SUPFAM" id="SSF48452">
    <property type="entry name" value="TPR-like"/>
    <property type="match status" value="2"/>
</dbReference>
<dbReference type="PANTHER" id="PTHR19959:SF119">
    <property type="entry name" value="FUNGAL LIPASE-LIKE DOMAIN-CONTAINING PROTEIN"/>
    <property type="match status" value="1"/>
</dbReference>
<dbReference type="CDD" id="cd21037">
    <property type="entry name" value="MLKL_NTD"/>
    <property type="match status" value="1"/>
</dbReference>
<accession>A0AAD7ETN7</accession>
<dbReference type="SMART" id="SM00028">
    <property type="entry name" value="TPR"/>
    <property type="match status" value="2"/>
</dbReference>
<proteinExistence type="predicted"/>
<keyword evidence="2" id="KW-0472">Membrane</keyword>
<dbReference type="GO" id="GO:0007166">
    <property type="term" value="P:cell surface receptor signaling pathway"/>
    <property type="evidence" value="ECO:0007669"/>
    <property type="project" value="InterPro"/>
</dbReference>
<dbReference type="Gene3D" id="1.25.40.10">
    <property type="entry name" value="Tetratricopeptide repeat domain"/>
    <property type="match status" value="1"/>
</dbReference>
<dbReference type="InterPro" id="IPR011990">
    <property type="entry name" value="TPR-like_helical_dom_sf"/>
</dbReference>
<evidence type="ECO:0000313" key="3">
    <source>
        <dbReference type="EMBL" id="KAJ7349137.1"/>
    </source>
</evidence>
<evidence type="ECO:0000256" key="2">
    <source>
        <dbReference type="SAM" id="Phobius"/>
    </source>
</evidence>
<name>A0AAD7ETN7_9AGAR</name>